<feature type="domain" description="4Fe-4S Mo/W bis-MGD-type" evidence="11">
    <location>
        <begin position="11"/>
        <end position="67"/>
    </location>
</feature>
<reference evidence="12 13" key="1">
    <citation type="submission" date="2016-10" db="EMBL/GenBank/DDBJ databases">
        <authorList>
            <person name="de Groot N.N."/>
        </authorList>
    </citation>
    <scope>NUCLEOTIDE SEQUENCE [LARGE SCALE GENOMIC DNA]</scope>
    <source>
        <strain evidence="12 13">NE2</strain>
    </source>
</reference>
<evidence type="ECO:0000256" key="10">
    <source>
        <dbReference type="ARBA" id="ARBA00023063"/>
    </source>
</evidence>
<dbReference type="Gene3D" id="3.40.228.10">
    <property type="entry name" value="Dimethylsulfoxide Reductase, domain 2"/>
    <property type="match status" value="1"/>
</dbReference>
<comment type="similarity">
    <text evidence="3">Belongs to the prokaryotic molybdopterin-containing oxidoreductase family. NasA/NapA/NarB subfamily.</text>
</comment>
<dbReference type="Pfam" id="PF04879">
    <property type="entry name" value="Molybdop_Fe4S4"/>
    <property type="match status" value="1"/>
</dbReference>
<keyword evidence="10" id="KW-0534">Nitrate assimilation</keyword>
<dbReference type="Gene3D" id="1.10.10.1100">
    <property type="entry name" value="BFD-like [2Fe-2S]-binding domain"/>
    <property type="match status" value="1"/>
</dbReference>
<accession>A0A1I4C5H6</accession>
<gene>
    <name evidence="12" type="ORF">SAMN05444581_1189</name>
</gene>
<evidence type="ECO:0000256" key="3">
    <source>
        <dbReference type="ARBA" id="ARBA00008747"/>
    </source>
</evidence>
<dbReference type="AlphaFoldDB" id="A0A1I4C5H6"/>
<dbReference type="GO" id="GO:0042128">
    <property type="term" value="P:nitrate assimilation"/>
    <property type="evidence" value="ECO:0007669"/>
    <property type="project" value="UniProtKB-KW"/>
</dbReference>
<evidence type="ECO:0000256" key="6">
    <source>
        <dbReference type="ARBA" id="ARBA00022723"/>
    </source>
</evidence>
<dbReference type="GO" id="GO:0045333">
    <property type="term" value="P:cellular respiration"/>
    <property type="evidence" value="ECO:0007669"/>
    <property type="project" value="UniProtKB-ARBA"/>
</dbReference>
<dbReference type="GO" id="GO:0016020">
    <property type="term" value="C:membrane"/>
    <property type="evidence" value="ECO:0007669"/>
    <property type="project" value="TreeGrafter"/>
</dbReference>
<dbReference type="GO" id="GO:0043546">
    <property type="term" value="F:molybdopterin cofactor binding"/>
    <property type="evidence" value="ECO:0007669"/>
    <property type="project" value="InterPro"/>
</dbReference>
<name>A0A1I4C5H6_9HYPH</name>
<keyword evidence="7" id="KW-0560">Oxidoreductase</keyword>
<evidence type="ECO:0000259" key="11">
    <source>
        <dbReference type="PROSITE" id="PS51669"/>
    </source>
</evidence>
<comment type="cofactor">
    <cofactor evidence="1">
        <name>Mo-bis(molybdopterin guanine dinucleotide)</name>
        <dbReference type="ChEBI" id="CHEBI:60539"/>
    </cofactor>
</comment>
<protein>
    <submittedName>
        <fullName evidence="12">Assimilatory nitrate reductase catalytic subunit</fullName>
    </submittedName>
</protein>
<evidence type="ECO:0000256" key="4">
    <source>
        <dbReference type="ARBA" id="ARBA00022485"/>
    </source>
</evidence>
<dbReference type="Gene3D" id="2.40.40.20">
    <property type="match status" value="1"/>
</dbReference>
<dbReference type="SUPFAM" id="SSF53706">
    <property type="entry name" value="Formate dehydrogenase/DMSO reductase, domains 1-3"/>
    <property type="match status" value="1"/>
</dbReference>
<dbReference type="GO" id="GO:0051539">
    <property type="term" value="F:4 iron, 4 sulfur cluster binding"/>
    <property type="evidence" value="ECO:0007669"/>
    <property type="project" value="UniProtKB-KW"/>
</dbReference>
<keyword evidence="6" id="KW-0479">Metal-binding</keyword>
<dbReference type="Pfam" id="PF00384">
    <property type="entry name" value="Molybdopterin"/>
    <property type="match status" value="1"/>
</dbReference>
<evidence type="ECO:0000256" key="9">
    <source>
        <dbReference type="ARBA" id="ARBA00023014"/>
    </source>
</evidence>
<dbReference type="PANTHER" id="PTHR43105">
    <property type="entry name" value="RESPIRATORY NITRATE REDUCTASE"/>
    <property type="match status" value="1"/>
</dbReference>
<dbReference type="Gene3D" id="3.40.50.740">
    <property type="match status" value="1"/>
</dbReference>
<dbReference type="Pfam" id="PF01568">
    <property type="entry name" value="Molydop_binding"/>
    <property type="match status" value="1"/>
</dbReference>
<comment type="cofactor">
    <cofactor evidence="2">
        <name>[4Fe-4S] cluster</name>
        <dbReference type="ChEBI" id="CHEBI:49883"/>
    </cofactor>
</comment>
<proteinExistence type="inferred from homology"/>
<keyword evidence="4" id="KW-0004">4Fe-4S</keyword>
<dbReference type="RefSeq" id="WP_244532390.1">
    <property type="nucleotide sequence ID" value="NZ_FOSN01000018.1"/>
</dbReference>
<sequence>MNTLAETRLGRAAVRTICPYCGVGCGVLASPDGAGGAAIEGDEAHPSNFGRLCSKGSALGETLGLETRQLYPVVRGARATWDAALDHVASNIGRIIAEHGPDAVAFYLSGQLLTEDYYVANKLMKGFIGSANVDTNSRLCMSSSVAGHKRAFGSDTVPGCYEDLDEADLLVLTGSNAAWCHPVLFQRMAKAQERRGARLVTIDPRRTATSEAASLHLSVAPGRDGTLFSGLLVQLADRGHVDETFVNSHTEGFTEALARARQIAPTIAATAAAARLSERDVEEFFDLWISTERVVTLYSQGVNQSSQGADKVSAILNCHLAAGRIGREGMGPFSLTGQPNAMGGREVGGLANQLAAHMGFSPADIDRVRRFWNAPNMAVREGLKAVDLFEAIGRGEVKALWVIGTNPAVSLPDVNRVRAALGKLELFVVSENVRSNDTLRAGAHVILPAAAWGEKDGTVTNSERRISRQRPFLPLPGEARPDWWAVAQAARRLGFAGFEFNNVSEIFAEHAALSGFENDGARDFDISGLADLKPRDYDSLAPAQWPVRRGEASGRRRLFSDGLFYTASGKARFIPIDPPRLAEATSDRFPFLLNTGRLRDQWHTMTRTGLSPRLGGHSAEPCLSIHPDDAASAGLKDGHLARVASAEGAAIFRVQVTGTQQRGEVFAPIHWSHETSSDSCVGALVHRCVDPESGQPDAKATPVALAPVEMRRAGFVLARRRAALPAQSYWAWQAIEGGFTARVETDAPDEEWVDALRGLGPREASALSLRDTGQGVFRSGLIFNDRLVAASFLAAQTPPSDWTVLREAFADERLDPAARRSLLSGRRASGMPDEGPNVCACFGVARGRIEAAIEAGCNDVASIGKSLKAGSNCGSCIPELKRMLALRRPVMA</sequence>
<evidence type="ECO:0000313" key="12">
    <source>
        <dbReference type="EMBL" id="SFK75361.1"/>
    </source>
</evidence>
<dbReference type="InterPro" id="IPR006657">
    <property type="entry name" value="MoPterin_dinucl-bd_dom"/>
</dbReference>
<dbReference type="SUPFAM" id="SSF50692">
    <property type="entry name" value="ADC-like"/>
    <property type="match status" value="1"/>
</dbReference>
<dbReference type="InterPro" id="IPR041957">
    <property type="entry name" value="CT_Nitrate-R-NapA-like"/>
</dbReference>
<keyword evidence="5" id="KW-0500">Molybdenum</keyword>
<organism evidence="12 13">
    <name type="scientific">Methylocapsa palsarum</name>
    <dbReference type="NCBI Taxonomy" id="1612308"/>
    <lineage>
        <taxon>Bacteria</taxon>
        <taxon>Pseudomonadati</taxon>
        <taxon>Pseudomonadota</taxon>
        <taxon>Alphaproteobacteria</taxon>
        <taxon>Hyphomicrobiales</taxon>
        <taxon>Beijerinckiaceae</taxon>
        <taxon>Methylocapsa</taxon>
    </lineage>
</organism>
<evidence type="ECO:0000256" key="8">
    <source>
        <dbReference type="ARBA" id="ARBA00023004"/>
    </source>
</evidence>
<dbReference type="InterPro" id="IPR006963">
    <property type="entry name" value="Mopterin_OxRdtase_4Fe-4S_dom"/>
</dbReference>
<dbReference type="InterPro" id="IPR041854">
    <property type="entry name" value="BFD-like_2Fe2S-bd_dom_sf"/>
</dbReference>
<dbReference type="CDD" id="cd02791">
    <property type="entry name" value="MopB_CT_Nitrate-R-NapA-like"/>
    <property type="match status" value="1"/>
</dbReference>
<keyword evidence="13" id="KW-1185">Reference proteome</keyword>
<evidence type="ECO:0000256" key="7">
    <source>
        <dbReference type="ARBA" id="ARBA00023002"/>
    </source>
</evidence>
<dbReference type="PANTHER" id="PTHR43105:SF9">
    <property type="entry name" value="NADPH-FE(3+) OXIDOREDUCTASE SUBUNIT ALPHA"/>
    <property type="match status" value="1"/>
</dbReference>
<dbReference type="CDD" id="cd02754">
    <property type="entry name" value="MopB_Nitrate-R-NapA-like"/>
    <property type="match status" value="1"/>
</dbReference>
<dbReference type="InterPro" id="IPR009010">
    <property type="entry name" value="Asp_de-COase-like_dom_sf"/>
</dbReference>
<dbReference type="InterPro" id="IPR050123">
    <property type="entry name" value="Prok_molybdopt-oxidoreductase"/>
</dbReference>
<dbReference type="InterPro" id="IPR006656">
    <property type="entry name" value="Mopterin_OxRdtase"/>
</dbReference>
<dbReference type="SMART" id="SM00926">
    <property type="entry name" value="Molybdop_Fe4S4"/>
    <property type="match status" value="1"/>
</dbReference>
<dbReference type="Gene3D" id="2.20.25.90">
    <property type="entry name" value="ADC-like domains"/>
    <property type="match status" value="1"/>
</dbReference>
<dbReference type="GO" id="GO:0046872">
    <property type="term" value="F:metal ion binding"/>
    <property type="evidence" value="ECO:0007669"/>
    <property type="project" value="UniProtKB-KW"/>
</dbReference>
<dbReference type="STRING" id="1612308.SAMN05444581_1189"/>
<keyword evidence="9" id="KW-0411">Iron-sulfur</keyword>
<dbReference type="GO" id="GO:0016491">
    <property type="term" value="F:oxidoreductase activity"/>
    <property type="evidence" value="ECO:0007669"/>
    <property type="project" value="UniProtKB-KW"/>
</dbReference>
<evidence type="ECO:0000256" key="5">
    <source>
        <dbReference type="ARBA" id="ARBA00022505"/>
    </source>
</evidence>
<dbReference type="Proteomes" id="UP000198755">
    <property type="component" value="Unassembled WGS sequence"/>
</dbReference>
<dbReference type="GO" id="GO:1990204">
    <property type="term" value="C:oxidoreductase complex"/>
    <property type="evidence" value="ECO:0007669"/>
    <property type="project" value="UniProtKB-ARBA"/>
</dbReference>
<evidence type="ECO:0000256" key="1">
    <source>
        <dbReference type="ARBA" id="ARBA00001942"/>
    </source>
</evidence>
<dbReference type="EMBL" id="FOSN01000018">
    <property type="protein sequence ID" value="SFK75361.1"/>
    <property type="molecule type" value="Genomic_DNA"/>
</dbReference>
<dbReference type="InterPro" id="IPR007419">
    <property type="entry name" value="BFD-like_2Fe2S-bd_dom"/>
</dbReference>
<evidence type="ECO:0000313" key="13">
    <source>
        <dbReference type="Proteomes" id="UP000198755"/>
    </source>
</evidence>
<dbReference type="Pfam" id="PF04324">
    <property type="entry name" value="Fer2_BFD"/>
    <property type="match status" value="1"/>
</dbReference>
<dbReference type="PROSITE" id="PS51669">
    <property type="entry name" value="4FE4S_MOW_BIS_MGD"/>
    <property type="match status" value="1"/>
</dbReference>
<keyword evidence="8" id="KW-0408">Iron</keyword>
<evidence type="ECO:0000256" key="2">
    <source>
        <dbReference type="ARBA" id="ARBA00001966"/>
    </source>
</evidence>